<dbReference type="EMBL" id="JACHJW010000001">
    <property type="protein sequence ID" value="MBB4956327.1"/>
    <property type="molecule type" value="Genomic_DNA"/>
</dbReference>
<gene>
    <name evidence="2" type="ORF">FHR38_000060</name>
</gene>
<dbReference type="InterPro" id="IPR023375">
    <property type="entry name" value="ADC_dom_sf"/>
</dbReference>
<dbReference type="SUPFAM" id="SSF160104">
    <property type="entry name" value="Acetoacetate decarboxylase-like"/>
    <property type="match status" value="1"/>
</dbReference>
<dbReference type="AlphaFoldDB" id="A0A7W7WM74"/>
<protein>
    <recommendedName>
        <fullName evidence="4">Acetoacetate decarboxylase</fullName>
    </recommendedName>
</protein>
<dbReference type="Pfam" id="PF06314">
    <property type="entry name" value="ADC"/>
    <property type="match status" value="1"/>
</dbReference>
<dbReference type="InterPro" id="IPR010451">
    <property type="entry name" value="Acetoacetate_decarboxylase"/>
</dbReference>
<evidence type="ECO:0000256" key="1">
    <source>
        <dbReference type="SAM" id="MobiDB-lite"/>
    </source>
</evidence>
<dbReference type="Proteomes" id="UP000578819">
    <property type="component" value="Unassembled WGS sequence"/>
</dbReference>
<proteinExistence type="predicted"/>
<organism evidence="2 3">
    <name type="scientific">Micromonospora polyrhachis</name>
    <dbReference type="NCBI Taxonomy" id="1282883"/>
    <lineage>
        <taxon>Bacteria</taxon>
        <taxon>Bacillati</taxon>
        <taxon>Actinomycetota</taxon>
        <taxon>Actinomycetes</taxon>
        <taxon>Micromonosporales</taxon>
        <taxon>Micromonosporaceae</taxon>
        <taxon>Micromonospora</taxon>
    </lineage>
</organism>
<feature type="compositionally biased region" description="Gly residues" evidence="1">
    <location>
        <begin position="212"/>
        <end position="225"/>
    </location>
</feature>
<evidence type="ECO:0008006" key="4">
    <source>
        <dbReference type="Google" id="ProtNLM"/>
    </source>
</evidence>
<evidence type="ECO:0000313" key="3">
    <source>
        <dbReference type="Proteomes" id="UP000578819"/>
    </source>
</evidence>
<dbReference type="GO" id="GO:0016829">
    <property type="term" value="F:lyase activity"/>
    <property type="evidence" value="ECO:0007669"/>
    <property type="project" value="InterPro"/>
</dbReference>
<feature type="region of interest" description="Disordered" evidence="1">
    <location>
        <begin position="211"/>
        <end position="242"/>
    </location>
</feature>
<sequence>MSYPPEPWHLRGQMYLSVWSVPRSELPPLPEGLSHVVRPVTLGGRGLVGTAWIEYQPGGVLQYRELLTAVLVRARARTGVTITDIWVDSPVSRDGGRELWGIPKEMADLEIAAETVPTGRDVIEAAAHTASRMIAQGRVQRGMRLPGRWPFRFTVTQLLISDVRSTPVRGRAGLTTATARWTIEPGGPMGRLAHRRPMITLALRDFQLTFGTAGGQSDGATGEGPVGPDAGREMPSGPQDRT</sequence>
<reference evidence="2 3" key="1">
    <citation type="submission" date="2020-08" db="EMBL/GenBank/DDBJ databases">
        <title>Sequencing the genomes of 1000 actinobacteria strains.</title>
        <authorList>
            <person name="Klenk H.-P."/>
        </authorList>
    </citation>
    <scope>NUCLEOTIDE SEQUENCE [LARGE SCALE GENOMIC DNA]</scope>
    <source>
        <strain evidence="2 3">DSM 45886</strain>
    </source>
</reference>
<keyword evidence="3" id="KW-1185">Reference proteome</keyword>
<dbReference type="RefSeq" id="WP_312881683.1">
    <property type="nucleotide sequence ID" value="NZ_JACHJW010000001.1"/>
</dbReference>
<dbReference type="Gene3D" id="2.40.400.10">
    <property type="entry name" value="Acetoacetate decarboxylase-like"/>
    <property type="match status" value="1"/>
</dbReference>
<accession>A0A7W7WM74</accession>
<evidence type="ECO:0000313" key="2">
    <source>
        <dbReference type="EMBL" id="MBB4956327.1"/>
    </source>
</evidence>
<comment type="caution">
    <text evidence="2">The sequence shown here is derived from an EMBL/GenBank/DDBJ whole genome shotgun (WGS) entry which is preliminary data.</text>
</comment>
<name>A0A7W7WM74_9ACTN</name>